<dbReference type="InterPro" id="IPR001853">
    <property type="entry name" value="DSBA-like_thioredoxin_dom"/>
</dbReference>
<keyword evidence="3" id="KW-1185">Reference proteome</keyword>
<dbReference type="EMBL" id="CM003098">
    <property type="protein sequence ID" value="KUI65098.1"/>
    <property type="molecule type" value="Genomic_DNA"/>
</dbReference>
<sequence length="249" mass="27828">MGGRIDCFIDIASLYSYLGFVHLVNNLKTLESHGVQVPSHTARRSDGQLRFESPFPDLLAPPDLTPHPETGNSPPWSLKAKAKYGAIEGPRATAHAGRPGIRFPEKLMPMAHTVLPLRALHYIKANHPRETYHAALEYFFHKFWTPPNLNLSQADVFARVLAGFEGFSPEECEKILAGAKSQEMKDALTRSTQSALDKGAFGAPWIWVRNDKGEAEPFFGSDRFHFIYKFLGLPHQDLELLPPGEKAKL</sequence>
<evidence type="ECO:0000313" key="2">
    <source>
        <dbReference type="EMBL" id="KUI65098.1"/>
    </source>
</evidence>
<dbReference type="GO" id="GO:0005739">
    <property type="term" value="C:mitochondrion"/>
    <property type="evidence" value="ECO:0007669"/>
    <property type="project" value="TreeGrafter"/>
</dbReference>
<name>A0A194VMB4_CYTMA</name>
<evidence type="ECO:0000259" key="1">
    <source>
        <dbReference type="Pfam" id="PF01323"/>
    </source>
</evidence>
<dbReference type="GO" id="GO:0004602">
    <property type="term" value="F:glutathione peroxidase activity"/>
    <property type="evidence" value="ECO:0007669"/>
    <property type="project" value="TreeGrafter"/>
</dbReference>
<proteinExistence type="predicted"/>
<dbReference type="PANTHER" id="PTHR42943:SF13">
    <property type="entry name" value="GLUTATHIONE S-TRANSFERASE KAPPA-RELATED"/>
    <property type="match status" value="1"/>
</dbReference>
<accession>A0A194VMB4</accession>
<feature type="domain" description="DSBA-like thioredoxin" evidence="1">
    <location>
        <begin position="62"/>
        <end position="230"/>
    </location>
</feature>
<dbReference type="InterPro" id="IPR051924">
    <property type="entry name" value="GST_Kappa/NadH"/>
</dbReference>
<gene>
    <name evidence="2" type="ORF">VM1G_00887</name>
</gene>
<dbReference type="Proteomes" id="UP000078559">
    <property type="component" value="Chromosome 1"/>
</dbReference>
<organism evidence="2 3">
    <name type="scientific">Cytospora mali</name>
    <name type="common">Apple Valsa canker fungus</name>
    <name type="synonym">Valsa mali</name>
    <dbReference type="NCBI Taxonomy" id="578113"/>
    <lineage>
        <taxon>Eukaryota</taxon>
        <taxon>Fungi</taxon>
        <taxon>Dikarya</taxon>
        <taxon>Ascomycota</taxon>
        <taxon>Pezizomycotina</taxon>
        <taxon>Sordariomycetes</taxon>
        <taxon>Sordariomycetidae</taxon>
        <taxon>Diaporthales</taxon>
        <taxon>Cytosporaceae</taxon>
        <taxon>Cytospora</taxon>
    </lineage>
</organism>
<dbReference type="GO" id="GO:0005777">
    <property type="term" value="C:peroxisome"/>
    <property type="evidence" value="ECO:0007669"/>
    <property type="project" value="TreeGrafter"/>
</dbReference>
<dbReference type="Pfam" id="PF01323">
    <property type="entry name" value="DSBA"/>
    <property type="match status" value="1"/>
</dbReference>
<dbReference type="Gene3D" id="3.40.30.10">
    <property type="entry name" value="Glutaredoxin"/>
    <property type="match status" value="1"/>
</dbReference>
<dbReference type="SMR" id="A0A194VMB4"/>
<reference evidence="2" key="1">
    <citation type="submission" date="2014-12" db="EMBL/GenBank/DDBJ databases">
        <title>Genome Sequence of Valsa Canker Pathogens Uncovers a Specific Adaption of Colonization on Woody Bark.</title>
        <authorList>
            <person name="Yin Z."/>
            <person name="Liu H."/>
            <person name="Gao X."/>
            <person name="Li Z."/>
            <person name="Song N."/>
            <person name="Ke X."/>
            <person name="Dai Q."/>
            <person name="Wu Y."/>
            <person name="Sun Y."/>
            <person name="Xu J.-R."/>
            <person name="Kang Z.K."/>
            <person name="Wang L."/>
            <person name="Huang L."/>
        </authorList>
    </citation>
    <scope>NUCLEOTIDE SEQUENCE [LARGE SCALE GENOMIC DNA]</scope>
    <source>
        <strain evidence="2">03-8</strain>
    </source>
</reference>
<protein>
    <submittedName>
        <fullName evidence="2">Glutathione S-transferase kappa 1</fullName>
    </submittedName>
</protein>
<dbReference type="PANTHER" id="PTHR42943">
    <property type="entry name" value="GLUTATHIONE S-TRANSFERASE KAPPA"/>
    <property type="match status" value="1"/>
</dbReference>
<dbReference type="InterPro" id="IPR036249">
    <property type="entry name" value="Thioredoxin-like_sf"/>
</dbReference>
<evidence type="ECO:0000313" key="3">
    <source>
        <dbReference type="Proteomes" id="UP000078559"/>
    </source>
</evidence>
<dbReference type="AlphaFoldDB" id="A0A194VMB4"/>
<dbReference type="GO" id="GO:0004364">
    <property type="term" value="F:glutathione transferase activity"/>
    <property type="evidence" value="ECO:0007669"/>
    <property type="project" value="TreeGrafter"/>
</dbReference>
<dbReference type="SUPFAM" id="SSF52833">
    <property type="entry name" value="Thioredoxin-like"/>
    <property type="match status" value="1"/>
</dbReference>
<dbReference type="GO" id="GO:0006749">
    <property type="term" value="P:glutathione metabolic process"/>
    <property type="evidence" value="ECO:0007669"/>
    <property type="project" value="TreeGrafter"/>
</dbReference>